<dbReference type="PANTHER" id="PTHR33507:SF3">
    <property type="entry name" value="INNER MEMBRANE PROTEIN YBBJ"/>
    <property type="match status" value="1"/>
</dbReference>
<keyword evidence="4 5" id="KW-0472">Membrane</keyword>
<dbReference type="GO" id="GO:0005886">
    <property type="term" value="C:plasma membrane"/>
    <property type="evidence" value="ECO:0007669"/>
    <property type="project" value="TreeGrafter"/>
</dbReference>
<dbReference type="Gene3D" id="2.40.50.140">
    <property type="entry name" value="Nucleic acid-binding proteins"/>
    <property type="match status" value="1"/>
</dbReference>
<keyword evidence="8" id="KW-1185">Reference proteome</keyword>
<keyword evidence="2 5" id="KW-0812">Transmembrane</keyword>
<evidence type="ECO:0000256" key="1">
    <source>
        <dbReference type="ARBA" id="ARBA00004141"/>
    </source>
</evidence>
<dbReference type="Pfam" id="PF01957">
    <property type="entry name" value="NfeD"/>
    <property type="match status" value="1"/>
</dbReference>
<organism evidence="7 8">
    <name type="scientific">Marihabitans asiaticum</name>
    <dbReference type="NCBI Taxonomy" id="415218"/>
    <lineage>
        <taxon>Bacteria</taxon>
        <taxon>Bacillati</taxon>
        <taxon>Actinomycetota</taxon>
        <taxon>Actinomycetes</taxon>
        <taxon>Micrococcales</taxon>
        <taxon>Intrasporangiaceae</taxon>
        <taxon>Marihabitans</taxon>
    </lineage>
</organism>
<dbReference type="SUPFAM" id="SSF141322">
    <property type="entry name" value="NfeD domain-like"/>
    <property type="match status" value="1"/>
</dbReference>
<dbReference type="RefSeq" id="WP_144858019.1">
    <property type="nucleotide sequence ID" value="NZ_BAAAYT010000002.1"/>
</dbReference>
<evidence type="ECO:0000259" key="6">
    <source>
        <dbReference type="Pfam" id="PF01957"/>
    </source>
</evidence>
<dbReference type="InterPro" id="IPR012340">
    <property type="entry name" value="NA-bd_OB-fold"/>
</dbReference>
<name>A0A560W6F0_9MICO</name>
<dbReference type="PANTHER" id="PTHR33507">
    <property type="entry name" value="INNER MEMBRANE PROTEIN YBBJ"/>
    <property type="match status" value="1"/>
</dbReference>
<dbReference type="InterPro" id="IPR052165">
    <property type="entry name" value="Membrane_assoc_protease"/>
</dbReference>
<evidence type="ECO:0000313" key="7">
    <source>
        <dbReference type="EMBL" id="TWD13192.1"/>
    </source>
</evidence>
<keyword evidence="7" id="KW-0645">Protease</keyword>
<evidence type="ECO:0000313" key="8">
    <source>
        <dbReference type="Proteomes" id="UP000315628"/>
    </source>
</evidence>
<dbReference type="Proteomes" id="UP000315628">
    <property type="component" value="Unassembled WGS sequence"/>
</dbReference>
<feature type="transmembrane region" description="Helical" evidence="5">
    <location>
        <begin position="40"/>
        <end position="69"/>
    </location>
</feature>
<dbReference type="InterPro" id="IPR002810">
    <property type="entry name" value="NfeD-like_C"/>
</dbReference>
<protein>
    <submittedName>
        <fullName evidence="7">Membrane protein implicated in regulation of membrane protease activity</fullName>
    </submittedName>
</protein>
<proteinExistence type="predicted"/>
<reference evidence="7 8" key="1">
    <citation type="submission" date="2019-06" db="EMBL/GenBank/DDBJ databases">
        <title>Sequencing the genomes of 1000 actinobacteria strains.</title>
        <authorList>
            <person name="Klenk H.-P."/>
        </authorList>
    </citation>
    <scope>NUCLEOTIDE SEQUENCE [LARGE SCALE GENOMIC DNA]</scope>
    <source>
        <strain evidence="7 8">DSM 18935</strain>
    </source>
</reference>
<evidence type="ECO:0000256" key="4">
    <source>
        <dbReference type="ARBA" id="ARBA00023136"/>
    </source>
</evidence>
<keyword evidence="3 5" id="KW-1133">Transmembrane helix</keyword>
<evidence type="ECO:0000256" key="2">
    <source>
        <dbReference type="ARBA" id="ARBA00022692"/>
    </source>
</evidence>
<evidence type="ECO:0000256" key="3">
    <source>
        <dbReference type="ARBA" id="ARBA00022989"/>
    </source>
</evidence>
<evidence type="ECO:0000256" key="5">
    <source>
        <dbReference type="SAM" id="Phobius"/>
    </source>
</evidence>
<comment type="caution">
    <text evidence="7">The sequence shown here is derived from an EMBL/GenBank/DDBJ whole genome shotgun (WGS) entry which is preliminary data.</text>
</comment>
<dbReference type="OrthoDB" id="3174252at2"/>
<feature type="domain" description="NfeD-like C-terminal" evidence="6">
    <location>
        <begin position="89"/>
        <end position="145"/>
    </location>
</feature>
<gene>
    <name evidence="7" type="ORF">FB557_2577</name>
</gene>
<comment type="subcellular location">
    <subcellularLocation>
        <location evidence="1">Membrane</location>
        <topology evidence="1">Multi-pass membrane protein</topology>
    </subcellularLocation>
</comment>
<dbReference type="GO" id="GO:0006508">
    <property type="term" value="P:proteolysis"/>
    <property type="evidence" value="ECO:0007669"/>
    <property type="project" value="UniProtKB-KW"/>
</dbReference>
<dbReference type="GO" id="GO:0008233">
    <property type="term" value="F:peptidase activity"/>
    <property type="evidence" value="ECO:0007669"/>
    <property type="project" value="UniProtKB-KW"/>
</dbReference>
<keyword evidence="7" id="KW-0378">Hydrolase</keyword>
<sequence>MEWLSDNLWLAWMALALIFVAVEAATVDFVFVMLAGGALAAAAAAAAGAGVIVQVIVAVVVSVLLIGVVRPLAKRRFMAGQGADTIGRAGLEGRTARVLETVTETDGRVKLAGEVWSARVPDGEAPCEPGAEVQVTRLDGATAIVVARPEH</sequence>
<dbReference type="EMBL" id="VIUW01000005">
    <property type="protein sequence ID" value="TWD13192.1"/>
    <property type="molecule type" value="Genomic_DNA"/>
</dbReference>
<dbReference type="AlphaFoldDB" id="A0A560W6F0"/>
<accession>A0A560W6F0</accession>